<sequence>MYQVLYRKWRPKTFGDVVGQPAVTASLLGAVKSGRLSHAYLFTGSRGTGKTSCAKILAKAVNCLHPVDGNPCNACEMCRGIDDGSVLDVIEIDAASNNGVDNIRDLREEANYTPAAAKYRVYIIDEVHMLSVGAFNALLKTLEEPPEHVKFILATTEVHKLPATILSRCQRFDFKRIEPADIANRLLYVAKEEKLPLTEEGAMLIARLSDGAMRDALSLLDRCAAFDGEMDEALVSEAAGLAGREYLFSLCAAVADRNGARALELADGLYRNACGMDRLLSELLSHFRNLMLARSVPNYGDLIVCPKSELAAIRAQAEQFSLARILNAMDVLQDALARLKTGVNARAAAEMALLRLSDPTLDTDVRALASRVSELERRLDTGAFTAPAAEPQAKSPAPPEAPAPAPPAPAEAPQEAPAPQETAAEAAPAPPAEELFPKWNEALERLAAIDRPLVPHMHGSKAVVRGDLLLIQSENPLLEQFLQSGSHATCIQRAVYDVTGRKFRIGIFHTAKPADAPKKDPLENLLSRAQSLGVQIVEQ</sequence>
<evidence type="ECO:0000256" key="3">
    <source>
        <dbReference type="ARBA" id="ARBA00022679"/>
    </source>
</evidence>
<keyword evidence="8" id="KW-0862">Zinc</keyword>
<dbReference type="EC" id="2.7.7.7" evidence="2"/>
<evidence type="ECO:0000256" key="4">
    <source>
        <dbReference type="ARBA" id="ARBA00022695"/>
    </source>
</evidence>
<keyword evidence="6" id="KW-0479">Metal-binding</keyword>
<dbReference type="GO" id="GO:0003677">
    <property type="term" value="F:DNA binding"/>
    <property type="evidence" value="ECO:0007669"/>
    <property type="project" value="InterPro"/>
</dbReference>
<dbReference type="InterPro" id="IPR022754">
    <property type="entry name" value="DNA_pol_III_gamma-3"/>
</dbReference>
<evidence type="ECO:0000313" key="14">
    <source>
        <dbReference type="EMBL" id="HIU35966.1"/>
    </source>
</evidence>
<dbReference type="SMART" id="SM00382">
    <property type="entry name" value="AAA"/>
    <property type="match status" value="1"/>
</dbReference>
<evidence type="ECO:0000259" key="13">
    <source>
        <dbReference type="SMART" id="SM00382"/>
    </source>
</evidence>
<feature type="domain" description="AAA+ ATPase" evidence="13">
    <location>
        <begin position="36"/>
        <end position="178"/>
    </location>
</feature>
<reference evidence="14" key="2">
    <citation type="journal article" date="2021" name="PeerJ">
        <title>Extensive microbial diversity within the chicken gut microbiome revealed by metagenomics and culture.</title>
        <authorList>
            <person name="Gilroy R."/>
            <person name="Ravi A."/>
            <person name="Getino M."/>
            <person name="Pursley I."/>
            <person name="Horton D.L."/>
            <person name="Alikhan N.F."/>
            <person name="Baker D."/>
            <person name="Gharbi K."/>
            <person name="Hall N."/>
            <person name="Watson M."/>
            <person name="Adriaenssens E.M."/>
            <person name="Foster-Nyarko E."/>
            <person name="Jarju S."/>
            <person name="Secka A."/>
            <person name="Antonio M."/>
            <person name="Oren A."/>
            <person name="Chaudhuri R.R."/>
            <person name="La Ragione R."/>
            <person name="Hildebrand F."/>
            <person name="Pallen M.J."/>
        </authorList>
    </citation>
    <scope>NUCLEOTIDE SEQUENCE</scope>
    <source>
        <strain evidence="14">ChiGjej1B1-19959</strain>
    </source>
</reference>
<dbReference type="CDD" id="cd00009">
    <property type="entry name" value="AAA"/>
    <property type="match status" value="1"/>
</dbReference>
<dbReference type="Gene3D" id="1.20.272.10">
    <property type="match status" value="1"/>
</dbReference>
<organism evidence="14 15">
    <name type="scientific">Candidatus Fimenecus excrementigallinarum</name>
    <dbReference type="NCBI Taxonomy" id="2840816"/>
    <lineage>
        <taxon>Bacteria</taxon>
        <taxon>Bacillati</taxon>
        <taxon>Bacillota</taxon>
        <taxon>Clostridia</taxon>
        <taxon>Candidatus Fimenecus</taxon>
    </lineage>
</organism>
<evidence type="ECO:0000256" key="11">
    <source>
        <dbReference type="ARBA" id="ARBA00049244"/>
    </source>
</evidence>
<keyword evidence="7" id="KW-0547">Nucleotide-binding</keyword>
<dbReference type="SUPFAM" id="SSF52540">
    <property type="entry name" value="P-loop containing nucleoside triphosphate hydrolases"/>
    <property type="match status" value="1"/>
</dbReference>
<dbReference type="Pfam" id="PF22608">
    <property type="entry name" value="DNAX_ATPase_lid"/>
    <property type="match status" value="1"/>
</dbReference>
<feature type="compositionally biased region" description="Low complexity" evidence="12">
    <location>
        <begin position="411"/>
        <end position="427"/>
    </location>
</feature>
<dbReference type="InterPro" id="IPR003593">
    <property type="entry name" value="AAA+_ATPase"/>
</dbReference>
<evidence type="ECO:0000313" key="15">
    <source>
        <dbReference type="Proteomes" id="UP000824071"/>
    </source>
</evidence>
<evidence type="ECO:0000256" key="1">
    <source>
        <dbReference type="ARBA" id="ARBA00006360"/>
    </source>
</evidence>
<dbReference type="GO" id="GO:0009360">
    <property type="term" value="C:DNA polymerase III complex"/>
    <property type="evidence" value="ECO:0007669"/>
    <property type="project" value="InterPro"/>
</dbReference>
<keyword evidence="9" id="KW-0067">ATP-binding</keyword>
<evidence type="ECO:0000256" key="6">
    <source>
        <dbReference type="ARBA" id="ARBA00022723"/>
    </source>
</evidence>
<proteinExistence type="inferred from homology"/>
<feature type="compositionally biased region" description="Low complexity" evidence="12">
    <location>
        <begin position="386"/>
        <end position="395"/>
    </location>
</feature>
<evidence type="ECO:0000256" key="7">
    <source>
        <dbReference type="ARBA" id="ARBA00022741"/>
    </source>
</evidence>
<dbReference type="PANTHER" id="PTHR11669">
    <property type="entry name" value="REPLICATION FACTOR C / DNA POLYMERASE III GAMMA-TAU SUBUNIT"/>
    <property type="match status" value="1"/>
</dbReference>
<protein>
    <recommendedName>
        <fullName evidence="2">DNA-directed DNA polymerase</fullName>
        <ecNumber evidence="2">2.7.7.7</ecNumber>
    </recommendedName>
</protein>
<evidence type="ECO:0000256" key="5">
    <source>
        <dbReference type="ARBA" id="ARBA00022705"/>
    </source>
</evidence>
<dbReference type="InterPro" id="IPR012763">
    <property type="entry name" value="DNA_pol_III_sug/sutau_N"/>
</dbReference>
<feature type="region of interest" description="Disordered" evidence="12">
    <location>
        <begin position="386"/>
        <end position="430"/>
    </location>
</feature>
<dbReference type="PANTHER" id="PTHR11669:SF0">
    <property type="entry name" value="PROTEIN STICHEL-LIKE 2"/>
    <property type="match status" value="1"/>
</dbReference>
<keyword evidence="3 14" id="KW-0808">Transferase</keyword>
<accession>A0A9D1LEL5</accession>
<evidence type="ECO:0000256" key="12">
    <source>
        <dbReference type="SAM" id="MobiDB-lite"/>
    </source>
</evidence>
<evidence type="ECO:0000256" key="10">
    <source>
        <dbReference type="ARBA" id="ARBA00022932"/>
    </source>
</evidence>
<evidence type="ECO:0000256" key="2">
    <source>
        <dbReference type="ARBA" id="ARBA00012417"/>
    </source>
</evidence>
<evidence type="ECO:0000256" key="9">
    <source>
        <dbReference type="ARBA" id="ARBA00022840"/>
    </source>
</evidence>
<dbReference type="NCBIfam" id="TIGR02397">
    <property type="entry name" value="dnaX_nterm"/>
    <property type="match status" value="1"/>
</dbReference>
<feature type="compositionally biased region" description="Pro residues" evidence="12">
    <location>
        <begin position="396"/>
        <end position="410"/>
    </location>
</feature>
<dbReference type="GO" id="GO:0046872">
    <property type="term" value="F:metal ion binding"/>
    <property type="evidence" value="ECO:0007669"/>
    <property type="project" value="UniProtKB-KW"/>
</dbReference>
<name>A0A9D1LEL5_9FIRM</name>
<dbReference type="InterPro" id="IPR001270">
    <property type="entry name" value="ClpA/B"/>
</dbReference>
<evidence type="ECO:0000256" key="8">
    <source>
        <dbReference type="ARBA" id="ARBA00022833"/>
    </source>
</evidence>
<dbReference type="FunFam" id="3.40.50.300:FF:000014">
    <property type="entry name" value="DNA polymerase III subunit gamma/tau"/>
    <property type="match status" value="1"/>
</dbReference>
<dbReference type="InterPro" id="IPR045085">
    <property type="entry name" value="HLD_clamp_pol_III_gamma_tau"/>
</dbReference>
<dbReference type="InterPro" id="IPR027417">
    <property type="entry name" value="P-loop_NTPase"/>
</dbReference>
<comment type="caution">
    <text evidence="14">The sequence shown here is derived from an EMBL/GenBank/DDBJ whole genome shotgun (WGS) entry which is preliminary data.</text>
</comment>
<dbReference type="InterPro" id="IPR050238">
    <property type="entry name" value="DNA_Rep/Repair_Clamp_Loader"/>
</dbReference>
<dbReference type="InterPro" id="IPR008921">
    <property type="entry name" value="DNA_pol3_clamp-load_cplx_C"/>
</dbReference>
<dbReference type="AlphaFoldDB" id="A0A9D1LEL5"/>
<dbReference type="GO" id="GO:0006261">
    <property type="term" value="P:DNA-templated DNA replication"/>
    <property type="evidence" value="ECO:0007669"/>
    <property type="project" value="TreeGrafter"/>
</dbReference>
<dbReference type="EMBL" id="DVMW01000030">
    <property type="protein sequence ID" value="HIU35966.1"/>
    <property type="molecule type" value="Genomic_DNA"/>
</dbReference>
<dbReference type="Pfam" id="PF12169">
    <property type="entry name" value="DNA_pol3_gamma3"/>
    <property type="match status" value="1"/>
</dbReference>
<reference evidence="14" key="1">
    <citation type="submission" date="2020-10" db="EMBL/GenBank/DDBJ databases">
        <authorList>
            <person name="Gilroy R."/>
        </authorList>
    </citation>
    <scope>NUCLEOTIDE SEQUENCE</scope>
    <source>
        <strain evidence="14">ChiGjej1B1-19959</strain>
    </source>
</reference>
<comment type="similarity">
    <text evidence="1">Belongs to the DnaX/STICHEL family.</text>
</comment>
<dbReference type="SUPFAM" id="SSF48019">
    <property type="entry name" value="post-AAA+ oligomerization domain-like"/>
    <property type="match status" value="1"/>
</dbReference>
<dbReference type="GO" id="GO:0003887">
    <property type="term" value="F:DNA-directed DNA polymerase activity"/>
    <property type="evidence" value="ECO:0007669"/>
    <property type="project" value="UniProtKB-KW"/>
</dbReference>
<keyword evidence="4 14" id="KW-0548">Nucleotidyltransferase</keyword>
<dbReference type="Gene3D" id="3.40.50.300">
    <property type="entry name" value="P-loop containing nucleotide triphosphate hydrolases"/>
    <property type="match status" value="1"/>
</dbReference>
<dbReference type="PRINTS" id="PR00300">
    <property type="entry name" value="CLPPROTEASEA"/>
</dbReference>
<dbReference type="Proteomes" id="UP000824071">
    <property type="component" value="Unassembled WGS sequence"/>
</dbReference>
<dbReference type="GO" id="GO:0005524">
    <property type="term" value="F:ATP binding"/>
    <property type="evidence" value="ECO:0007669"/>
    <property type="project" value="UniProtKB-KW"/>
</dbReference>
<comment type="catalytic activity">
    <reaction evidence="11">
        <text>DNA(n) + a 2'-deoxyribonucleoside 5'-triphosphate = DNA(n+1) + diphosphate</text>
        <dbReference type="Rhea" id="RHEA:22508"/>
        <dbReference type="Rhea" id="RHEA-COMP:17339"/>
        <dbReference type="Rhea" id="RHEA-COMP:17340"/>
        <dbReference type="ChEBI" id="CHEBI:33019"/>
        <dbReference type="ChEBI" id="CHEBI:61560"/>
        <dbReference type="ChEBI" id="CHEBI:173112"/>
        <dbReference type="EC" id="2.7.7.7"/>
    </reaction>
</comment>
<dbReference type="Pfam" id="PF13177">
    <property type="entry name" value="DNA_pol3_delta2"/>
    <property type="match status" value="1"/>
</dbReference>
<keyword evidence="5" id="KW-0235">DNA replication</keyword>
<dbReference type="Gene3D" id="1.10.8.60">
    <property type="match status" value="1"/>
</dbReference>
<dbReference type="NCBIfam" id="NF004046">
    <property type="entry name" value="PRK05563.1"/>
    <property type="match status" value="1"/>
</dbReference>
<gene>
    <name evidence="14" type="primary">dnaX</name>
    <name evidence="14" type="ORF">IAC53_05080</name>
</gene>
<keyword evidence="10" id="KW-0239">DNA-directed DNA polymerase</keyword>